<gene>
    <name evidence="3" type="primary">thiF</name>
    <name evidence="3" type="ORF">CRENPOLYSF1_220007</name>
</gene>
<evidence type="ECO:0000259" key="2">
    <source>
        <dbReference type="Pfam" id="PF00899"/>
    </source>
</evidence>
<dbReference type="GO" id="GO:0004792">
    <property type="term" value="F:thiosulfate-cyanide sulfurtransferase activity"/>
    <property type="evidence" value="ECO:0007669"/>
    <property type="project" value="TreeGrafter"/>
</dbReference>
<dbReference type="SUPFAM" id="SSF69572">
    <property type="entry name" value="Activating enzymes of the ubiquitin-like proteins"/>
    <property type="match status" value="1"/>
</dbReference>
<dbReference type="GO" id="GO:0008641">
    <property type="term" value="F:ubiquitin-like modifier activating enzyme activity"/>
    <property type="evidence" value="ECO:0007669"/>
    <property type="project" value="InterPro"/>
</dbReference>
<dbReference type="Pfam" id="PF00899">
    <property type="entry name" value="ThiF"/>
    <property type="match status" value="1"/>
</dbReference>
<dbReference type="PANTHER" id="PTHR10953:SF102">
    <property type="entry name" value="ADENYLYLTRANSFERASE AND SULFURTRANSFERASE MOCS3"/>
    <property type="match status" value="1"/>
</dbReference>
<feature type="domain" description="THIF-type NAD/FAD binding fold" evidence="2">
    <location>
        <begin position="36"/>
        <end position="270"/>
    </location>
</feature>
<keyword evidence="3" id="KW-0808">Transferase</keyword>
<dbReference type="NCBIfam" id="NF004281">
    <property type="entry name" value="PRK05690.1"/>
    <property type="match status" value="1"/>
</dbReference>
<sequence length="276" mass="29691">MSANDNELLQIVKSVALLPTASHHYTLMNDTQLLRYSRQIMLPLCDIEGQQKLLNAKVLIVGAGGLGSPASMYLAAAGVGSLTVYDNDAVDLSNLQRQIAHHTPDIGIDKVISTRQTLNNLNPEVIVHAVKQRLEGELLEIEVANADVVLDCSDNFATRFAINSACVKHKTPLVSGAAIRFEGQVSVFTPGRNNSPCYNCLYTHDGEELQNCATNGVIAPITGIVGSIQALEAIKLIIDIGKTLTGRLLLLDGLTMEWHTLKLKQNPACPTCGNLG</sequence>
<organism evidence="3 4">
    <name type="scientific">Crenothrix polyspora</name>
    <dbReference type="NCBI Taxonomy" id="360316"/>
    <lineage>
        <taxon>Bacteria</taxon>
        <taxon>Pseudomonadati</taxon>
        <taxon>Pseudomonadota</taxon>
        <taxon>Gammaproteobacteria</taxon>
        <taxon>Methylococcales</taxon>
        <taxon>Crenotrichaceae</taxon>
        <taxon>Crenothrix</taxon>
    </lineage>
</organism>
<dbReference type="InterPro" id="IPR045886">
    <property type="entry name" value="ThiF/MoeB/HesA"/>
</dbReference>
<dbReference type="FunFam" id="3.40.50.720:FF:000080">
    <property type="entry name" value="Thiazole biosynthesis adenylyltransferase ThiF"/>
    <property type="match status" value="1"/>
</dbReference>
<evidence type="ECO:0000256" key="1">
    <source>
        <dbReference type="ARBA" id="ARBA00009919"/>
    </source>
</evidence>
<dbReference type="GO" id="GO:0008146">
    <property type="term" value="F:sulfotransferase activity"/>
    <property type="evidence" value="ECO:0007669"/>
    <property type="project" value="TreeGrafter"/>
</dbReference>
<reference evidence="4" key="1">
    <citation type="submission" date="2017-02" db="EMBL/GenBank/DDBJ databases">
        <authorList>
            <person name="Daims H."/>
        </authorList>
    </citation>
    <scope>NUCLEOTIDE SEQUENCE [LARGE SCALE GENOMIC DNA]</scope>
</reference>
<name>A0A1R4H7J4_9GAMM</name>
<dbReference type="EC" id="2.7.7.-" evidence="3"/>
<dbReference type="GO" id="GO:0005829">
    <property type="term" value="C:cytosol"/>
    <property type="evidence" value="ECO:0007669"/>
    <property type="project" value="TreeGrafter"/>
</dbReference>
<proteinExistence type="inferred from homology"/>
<dbReference type="GO" id="GO:0016779">
    <property type="term" value="F:nucleotidyltransferase activity"/>
    <property type="evidence" value="ECO:0007669"/>
    <property type="project" value="UniProtKB-KW"/>
</dbReference>
<dbReference type="CDD" id="cd00757">
    <property type="entry name" value="ThiF_MoeB_HesA_family"/>
    <property type="match status" value="1"/>
</dbReference>
<dbReference type="InterPro" id="IPR035985">
    <property type="entry name" value="Ubiquitin-activating_enz"/>
</dbReference>
<accession>A0A1R4H7J4</accession>
<evidence type="ECO:0000313" key="4">
    <source>
        <dbReference type="Proteomes" id="UP000195667"/>
    </source>
</evidence>
<dbReference type="EMBL" id="FUKI01000096">
    <property type="protein sequence ID" value="SJM91820.1"/>
    <property type="molecule type" value="Genomic_DNA"/>
</dbReference>
<dbReference type="InterPro" id="IPR000594">
    <property type="entry name" value="ThiF_NAD_FAD-bd"/>
</dbReference>
<evidence type="ECO:0000313" key="3">
    <source>
        <dbReference type="EMBL" id="SJM91820.1"/>
    </source>
</evidence>
<keyword evidence="4" id="KW-1185">Reference proteome</keyword>
<dbReference type="Gene3D" id="3.40.50.720">
    <property type="entry name" value="NAD(P)-binding Rossmann-like Domain"/>
    <property type="match status" value="1"/>
</dbReference>
<protein>
    <submittedName>
        <fullName evidence="3">Thiamin (Thiazole moiety) biosynthesis protein</fullName>
        <ecNumber evidence="3">2.7.7.-</ecNumber>
    </submittedName>
</protein>
<keyword evidence="3" id="KW-0548">Nucleotidyltransferase</keyword>
<dbReference type="Proteomes" id="UP000195667">
    <property type="component" value="Unassembled WGS sequence"/>
</dbReference>
<comment type="similarity">
    <text evidence="1">Belongs to the HesA/MoeB/ThiF family.</text>
</comment>
<dbReference type="AlphaFoldDB" id="A0A1R4H7J4"/>
<dbReference type="PANTHER" id="PTHR10953">
    <property type="entry name" value="UBIQUITIN-ACTIVATING ENZYME E1"/>
    <property type="match status" value="1"/>
</dbReference>